<reference evidence="1" key="1">
    <citation type="journal article" date="2020" name="Nature">
        <title>Giant virus diversity and host interactions through global metagenomics.</title>
        <authorList>
            <person name="Schulz F."/>
            <person name="Roux S."/>
            <person name="Paez-Espino D."/>
            <person name="Jungbluth S."/>
            <person name="Walsh D.A."/>
            <person name="Denef V.J."/>
            <person name="McMahon K.D."/>
            <person name="Konstantinidis K.T."/>
            <person name="Eloe-Fadrosh E.A."/>
            <person name="Kyrpides N.C."/>
            <person name="Woyke T."/>
        </authorList>
    </citation>
    <scope>NUCLEOTIDE SEQUENCE</scope>
    <source>
        <strain evidence="1">GVMAG-M-3300027963-9</strain>
    </source>
</reference>
<evidence type="ECO:0000313" key="1">
    <source>
        <dbReference type="EMBL" id="QHU32173.1"/>
    </source>
</evidence>
<protein>
    <submittedName>
        <fullName evidence="1">Uncharacterized protein</fullName>
    </submittedName>
</protein>
<proteinExistence type="predicted"/>
<dbReference type="EMBL" id="MN740536">
    <property type="protein sequence ID" value="QHU32173.1"/>
    <property type="molecule type" value="Genomic_DNA"/>
</dbReference>
<dbReference type="AlphaFoldDB" id="A0A6C0LNX7"/>
<accession>A0A6C0LNX7</accession>
<name>A0A6C0LNX7_9ZZZZ</name>
<sequence length="131" mass="15370">MASPKQYHPTVKGVFEWANSELEHVGRIVSVEDPDLQYSYALSTVNGMAYLKDAIYELVNDPKYSMHKEDLLRLHGVVIRAMKHLVKDFKINLNTIKAFNTRKVLSNRNFTYLKNTKRKTRSTRKTRRNRN</sequence>
<organism evidence="1">
    <name type="scientific">viral metagenome</name>
    <dbReference type="NCBI Taxonomy" id="1070528"/>
    <lineage>
        <taxon>unclassified sequences</taxon>
        <taxon>metagenomes</taxon>
        <taxon>organismal metagenomes</taxon>
    </lineage>
</organism>